<accession>A0A2S6NJU2</accession>
<name>A0A2S6NJU2_RHOGL</name>
<keyword evidence="2" id="KW-1185">Reference proteome</keyword>
<dbReference type="Proteomes" id="UP000239724">
    <property type="component" value="Unassembled WGS sequence"/>
</dbReference>
<dbReference type="AlphaFoldDB" id="A0A2S6NJU2"/>
<gene>
    <name evidence="1" type="ORF">CCS01_08345</name>
</gene>
<proteinExistence type="predicted"/>
<sequence>MKRVEGTVLFTQESRFMLETDAGERHLFILSHKASAEAQQLPPLQHRQARVRVTYDNDPAIIGYAAHAIDVLPEQRRGQGARQWARQ</sequence>
<dbReference type="OrthoDB" id="7362383at2"/>
<organism evidence="1 2">
    <name type="scientific">Rhodopila globiformis</name>
    <name type="common">Rhodopseudomonas globiformis</name>
    <dbReference type="NCBI Taxonomy" id="1071"/>
    <lineage>
        <taxon>Bacteria</taxon>
        <taxon>Pseudomonadati</taxon>
        <taxon>Pseudomonadota</taxon>
        <taxon>Alphaproteobacteria</taxon>
        <taxon>Acetobacterales</taxon>
        <taxon>Acetobacteraceae</taxon>
        <taxon>Rhodopila</taxon>
    </lineage>
</organism>
<protein>
    <submittedName>
        <fullName evidence="1">Uncharacterized protein</fullName>
    </submittedName>
</protein>
<evidence type="ECO:0000313" key="1">
    <source>
        <dbReference type="EMBL" id="PPQ35206.1"/>
    </source>
</evidence>
<reference evidence="1 2" key="1">
    <citation type="journal article" date="2018" name="Arch. Microbiol.">
        <title>New insights into the metabolic potential of the phototrophic purple bacterium Rhodopila globiformis DSM 161(T) from its draft genome sequence and evidence for a vanadium-dependent nitrogenase.</title>
        <authorList>
            <person name="Imhoff J.F."/>
            <person name="Rahn T."/>
            <person name="Kunzel S."/>
            <person name="Neulinger S.C."/>
        </authorList>
    </citation>
    <scope>NUCLEOTIDE SEQUENCE [LARGE SCALE GENOMIC DNA]</scope>
    <source>
        <strain evidence="1 2">DSM 161</strain>
    </source>
</reference>
<dbReference type="RefSeq" id="WP_104518392.1">
    <property type="nucleotide sequence ID" value="NZ_NHRY01000076.1"/>
</dbReference>
<evidence type="ECO:0000313" key="2">
    <source>
        <dbReference type="Proteomes" id="UP000239724"/>
    </source>
</evidence>
<comment type="caution">
    <text evidence="1">The sequence shown here is derived from an EMBL/GenBank/DDBJ whole genome shotgun (WGS) entry which is preliminary data.</text>
</comment>
<dbReference type="EMBL" id="NHRY01000076">
    <property type="protein sequence ID" value="PPQ35206.1"/>
    <property type="molecule type" value="Genomic_DNA"/>
</dbReference>